<dbReference type="RefSeq" id="WP_079416067.1">
    <property type="nucleotide sequence ID" value="NZ_MBTG01000024.1"/>
</dbReference>
<organism evidence="1 2">
    <name type="scientific">Paenibacillus ferrarius</name>
    <dbReference type="NCBI Taxonomy" id="1469647"/>
    <lineage>
        <taxon>Bacteria</taxon>
        <taxon>Bacillati</taxon>
        <taxon>Bacillota</taxon>
        <taxon>Bacilli</taxon>
        <taxon>Bacillales</taxon>
        <taxon>Paenibacillaceae</taxon>
        <taxon>Paenibacillus</taxon>
    </lineage>
</organism>
<evidence type="ECO:0000313" key="1">
    <source>
        <dbReference type="EMBL" id="OPH53155.1"/>
    </source>
</evidence>
<dbReference type="STRING" id="1469647.BC351_32295"/>
<evidence type="ECO:0000313" key="2">
    <source>
        <dbReference type="Proteomes" id="UP000190626"/>
    </source>
</evidence>
<name>A0A1V4HER8_9BACL</name>
<gene>
    <name evidence="1" type="ORF">BC351_32295</name>
</gene>
<protein>
    <recommendedName>
        <fullName evidence="3">Lipoprotein</fullName>
    </recommendedName>
</protein>
<evidence type="ECO:0008006" key="3">
    <source>
        <dbReference type="Google" id="ProtNLM"/>
    </source>
</evidence>
<dbReference type="OrthoDB" id="9800666at2"/>
<reference evidence="2" key="1">
    <citation type="submission" date="2016-07" db="EMBL/GenBank/DDBJ databases">
        <authorList>
            <person name="Florea S."/>
            <person name="Webb J.S."/>
            <person name="Jaromczyk J."/>
            <person name="Schardl C.L."/>
        </authorList>
    </citation>
    <scope>NUCLEOTIDE SEQUENCE [LARGE SCALE GENOMIC DNA]</scope>
    <source>
        <strain evidence="2">CY1</strain>
    </source>
</reference>
<dbReference type="AlphaFoldDB" id="A0A1V4HER8"/>
<accession>A0A1V4HER8</accession>
<dbReference type="Proteomes" id="UP000190626">
    <property type="component" value="Unassembled WGS sequence"/>
</dbReference>
<dbReference type="PANTHER" id="PTHR39335:SF1">
    <property type="entry name" value="BLL4220 PROTEIN"/>
    <property type="match status" value="1"/>
</dbReference>
<comment type="caution">
    <text evidence="1">The sequence shown here is derived from an EMBL/GenBank/DDBJ whole genome shotgun (WGS) entry which is preliminary data.</text>
</comment>
<dbReference type="InterPro" id="IPR005297">
    <property type="entry name" value="Lipoprotein_repeat"/>
</dbReference>
<proteinExistence type="predicted"/>
<dbReference type="EMBL" id="MBTG01000024">
    <property type="protein sequence ID" value="OPH53155.1"/>
    <property type="molecule type" value="Genomic_DNA"/>
</dbReference>
<dbReference type="GO" id="GO:0043448">
    <property type="term" value="P:alkane catabolic process"/>
    <property type="evidence" value="ECO:0007669"/>
    <property type="project" value="TreeGrafter"/>
</dbReference>
<dbReference type="PANTHER" id="PTHR39335">
    <property type="entry name" value="BLL4220 PROTEIN"/>
    <property type="match status" value="1"/>
</dbReference>
<dbReference type="Pfam" id="PF03640">
    <property type="entry name" value="Lipoprotein_15"/>
    <property type="match status" value="6"/>
</dbReference>
<keyword evidence="2" id="KW-1185">Reference proteome</keyword>
<sequence length="560" mass="60428">MVNVKKVIVSSLVLVGVMTGVTVLSAMAAEPLKVKSETDIAADLGILQGDGSGLTADYLNKPTTRLQAAVMSLRLKGLETEAVAFKGATNFKDADSVSSWNQAILSYLKEHPALGWQGAGDDKFEPLAAITAQQYYKVLLETLGYSQGKDFEYDSVVSFAAKNGLSKIADVKQFKNLHIATATLEALKAPIKGTTKTLAADLSEKGKISANKLGVLAKPALQLLQSTTLGSYLADDKGMTLYYFTKDVADANSCAGQCLANWPIYSASDFTVPAGFSSADFQALTRTDGKQQVTYKGWPLYYFIKDQKSGDTTGDNVGKTWFVIKPSNGGVAIGTKTDLGNYLTDASGRALYYYDKDTKGVSNCSGKCLEKWPVFYSPGIAAPTGVNSSDFGTIVRADGSLQTTYKGFPLYYWVDDTKMGDTTGQDVGHVWYVVDPAKFAGTKAVDSSVKTSKSDALGTYLVDENGMTLYLFTKDQNDPNACVGPCLVNWPIFYDEHLTVSGDLAASDFGVLTRNDGTKQSTYKGWPLYYWIKDHNPGDTTGQNVGKVWFVLDPAKITAR</sequence>